<accession>A0A915IDN2</accession>
<dbReference type="AlphaFoldDB" id="A0A915IDN2"/>
<evidence type="ECO:0000256" key="1">
    <source>
        <dbReference type="SAM" id="Phobius"/>
    </source>
</evidence>
<evidence type="ECO:0000313" key="3">
    <source>
        <dbReference type="WBParaSite" id="nRc.2.0.1.t11903-RA"/>
    </source>
</evidence>
<keyword evidence="1" id="KW-0812">Transmembrane</keyword>
<proteinExistence type="predicted"/>
<keyword evidence="1" id="KW-0472">Membrane</keyword>
<protein>
    <submittedName>
        <fullName evidence="3">Uncharacterized protein</fullName>
    </submittedName>
</protein>
<sequence>MKGSPNRSHSKQYLVTDPMWPMDSGNCGKIISIFWSTHWIETASSRVLEDADYNVKCIVRVGELDHWFAVNYDRYPLELTEPKMVEIVSKTCLAKSVFFVHLIWGMFIVLTAT</sequence>
<keyword evidence="1" id="KW-1133">Transmembrane helix</keyword>
<feature type="transmembrane region" description="Helical" evidence="1">
    <location>
        <begin position="92"/>
        <end position="112"/>
    </location>
</feature>
<organism evidence="2 3">
    <name type="scientific">Romanomermis culicivorax</name>
    <name type="common">Nematode worm</name>
    <dbReference type="NCBI Taxonomy" id="13658"/>
    <lineage>
        <taxon>Eukaryota</taxon>
        <taxon>Metazoa</taxon>
        <taxon>Ecdysozoa</taxon>
        <taxon>Nematoda</taxon>
        <taxon>Enoplea</taxon>
        <taxon>Dorylaimia</taxon>
        <taxon>Mermithida</taxon>
        <taxon>Mermithoidea</taxon>
        <taxon>Mermithidae</taxon>
        <taxon>Romanomermis</taxon>
    </lineage>
</organism>
<name>A0A915IDN2_ROMCU</name>
<evidence type="ECO:0000313" key="2">
    <source>
        <dbReference type="Proteomes" id="UP000887565"/>
    </source>
</evidence>
<reference evidence="3" key="1">
    <citation type="submission" date="2022-11" db="UniProtKB">
        <authorList>
            <consortium name="WormBaseParasite"/>
        </authorList>
    </citation>
    <scope>IDENTIFICATION</scope>
</reference>
<dbReference type="Proteomes" id="UP000887565">
    <property type="component" value="Unplaced"/>
</dbReference>
<dbReference type="WBParaSite" id="nRc.2.0.1.t11903-RA">
    <property type="protein sequence ID" value="nRc.2.0.1.t11903-RA"/>
    <property type="gene ID" value="nRc.2.0.1.g11903"/>
</dbReference>
<keyword evidence="2" id="KW-1185">Reference proteome</keyword>